<name>A0A6C0ILU9_9ZZZZ</name>
<accession>A0A6C0ILU9</accession>
<dbReference type="EMBL" id="MN740212">
    <property type="protein sequence ID" value="QHT93952.1"/>
    <property type="molecule type" value="Genomic_DNA"/>
</dbReference>
<sequence>MEYSFNINKVDRNRDIININSIKKLDSGDKYYDDKIVEYINNLSDSKYFLEITKFCGYSHLMVVYKEDSLLDLYIDISKQMWCNKILGLFGFIRKNRYDGTLDIKKMPLTANMSIKEFVRKNKLTPIESIQRPCVFRVFIDDGPKEPDSDSDSDSD</sequence>
<organism evidence="1">
    <name type="scientific">viral metagenome</name>
    <dbReference type="NCBI Taxonomy" id="1070528"/>
    <lineage>
        <taxon>unclassified sequences</taxon>
        <taxon>metagenomes</taxon>
        <taxon>organismal metagenomes</taxon>
    </lineage>
</organism>
<dbReference type="AlphaFoldDB" id="A0A6C0ILU9"/>
<reference evidence="1" key="1">
    <citation type="journal article" date="2020" name="Nature">
        <title>Giant virus diversity and host interactions through global metagenomics.</title>
        <authorList>
            <person name="Schulz F."/>
            <person name="Roux S."/>
            <person name="Paez-Espino D."/>
            <person name="Jungbluth S."/>
            <person name="Walsh D.A."/>
            <person name="Denef V.J."/>
            <person name="McMahon K.D."/>
            <person name="Konstantinidis K.T."/>
            <person name="Eloe-Fadrosh E.A."/>
            <person name="Kyrpides N.C."/>
            <person name="Woyke T."/>
        </authorList>
    </citation>
    <scope>NUCLEOTIDE SEQUENCE</scope>
    <source>
        <strain evidence="1">GVMAG-M-3300024258-14</strain>
    </source>
</reference>
<protein>
    <submittedName>
        <fullName evidence="1">Uncharacterized protein</fullName>
    </submittedName>
</protein>
<evidence type="ECO:0000313" key="1">
    <source>
        <dbReference type="EMBL" id="QHT93952.1"/>
    </source>
</evidence>
<proteinExistence type="predicted"/>